<accession>A0A0F5L1U1</accession>
<feature type="transmembrane region" description="Helical" evidence="1">
    <location>
        <begin position="83"/>
        <end position="110"/>
    </location>
</feature>
<dbReference type="AlphaFoldDB" id="A0A0F5L1U1"/>
<dbReference type="STRING" id="1121477.SAMN02745223_03412"/>
<keyword evidence="1" id="KW-0812">Transmembrane</keyword>
<evidence type="ECO:0000313" key="5">
    <source>
        <dbReference type="Proteomes" id="UP000184533"/>
    </source>
</evidence>
<protein>
    <submittedName>
        <fullName evidence="2">Permease</fullName>
    </submittedName>
</protein>
<dbReference type="Pfam" id="PF20398">
    <property type="entry name" value="DUF6691"/>
    <property type="match status" value="1"/>
</dbReference>
<evidence type="ECO:0000313" key="4">
    <source>
        <dbReference type="Proteomes" id="UP000033608"/>
    </source>
</evidence>
<dbReference type="Proteomes" id="UP000184533">
    <property type="component" value="Unassembled WGS sequence"/>
</dbReference>
<dbReference type="Proteomes" id="UP000033608">
    <property type="component" value="Unassembled WGS sequence"/>
</dbReference>
<keyword evidence="4" id="KW-1185">Reference proteome</keyword>
<reference evidence="3 5" key="2">
    <citation type="submission" date="2016-11" db="EMBL/GenBank/DDBJ databases">
        <authorList>
            <person name="Jaros S."/>
            <person name="Januszkiewicz K."/>
            <person name="Wedrychowicz H."/>
        </authorList>
    </citation>
    <scope>NUCLEOTIDE SEQUENCE [LARGE SCALE GENOMIC DNA]</scope>
    <source>
        <strain evidence="3 5">DSM 17137</strain>
    </source>
</reference>
<dbReference type="EMBL" id="FQVC01000012">
    <property type="protein sequence ID" value="SHF72742.1"/>
    <property type="molecule type" value="Genomic_DNA"/>
</dbReference>
<dbReference type="PATRIC" id="fig|1121477.3.peg.756"/>
<evidence type="ECO:0000256" key="1">
    <source>
        <dbReference type="SAM" id="Phobius"/>
    </source>
</evidence>
<name>A0A0F5L1U1_9HYPH</name>
<dbReference type="OrthoDB" id="9790409at2"/>
<evidence type="ECO:0000313" key="3">
    <source>
        <dbReference type="EMBL" id="SHF72742.1"/>
    </source>
</evidence>
<reference evidence="2 4" key="1">
    <citation type="submission" date="2015-03" db="EMBL/GenBank/DDBJ databases">
        <authorList>
            <person name="Hassan Y.I."/>
            <person name="Lepp D."/>
            <person name="Zhou T."/>
        </authorList>
    </citation>
    <scope>NUCLEOTIDE SEQUENCE [LARGE SCALE GENOMIC DNA]</scope>
    <source>
        <strain evidence="2 4">DSM 17137</strain>
    </source>
</reference>
<feature type="transmembrane region" description="Helical" evidence="1">
    <location>
        <begin position="116"/>
        <end position="134"/>
    </location>
</feature>
<keyword evidence="1" id="KW-0472">Membrane</keyword>
<sequence>MKSILLAGLTGLVFGTGIVLSGMANPAVVLGFFDVAGAWDPSLAFVMASALLVTAIGYRVVLRRPAPVLDTRFHLPAKRKVDRSLFAGAAIFGVGWGIAGFCPGGAIPALGLGESSAWIFVASMLAGIAIARMARRSLAAARPQTA</sequence>
<organism evidence="2 4">
    <name type="scientific">Devosia limi DSM 17137</name>
    <dbReference type="NCBI Taxonomy" id="1121477"/>
    <lineage>
        <taxon>Bacteria</taxon>
        <taxon>Pseudomonadati</taxon>
        <taxon>Pseudomonadota</taxon>
        <taxon>Alphaproteobacteria</taxon>
        <taxon>Hyphomicrobiales</taxon>
        <taxon>Devosiaceae</taxon>
        <taxon>Devosia</taxon>
    </lineage>
</organism>
<dbReference type="InterPro" id="IPR046513">
    <property type="entry name" value="DUF6691"/>
</dbReference>
<proteinExistence type="predicted"/>
<dbReference type="EMBL" id="LAJF01000152">
    <property type="protein sequence ID" value="KKB76338.1"/>
    <property type="molecule type" value="Genomic_DNA"/>
</dbReference>
<gene>
    <name evidence="3" type="ORF">SAMN02745223_03412</name>
    <name evidence="2" type="ORF">VW29_19870</name>
</gene>
<feature type="transmembrane region" description="Helical" evidence="1">
    <location>
        <begin position="42"/>
        <end position="62"/>
    </location>
</feature>
<keyword evidence="1" id="KW-1133">Transmembrane helix</keyword>
<evidence type="ECO:0000313" key="2">
    <source>
        <dbReference type="EMBL" id="KKB76338.1"/>
    </source>
</evidence>
<dbReference type="RefSeq" id="WP_046137034.1">
    <property type="nucleotide sequence ID" value="NZ_FQVC01000012.1"/>
</dbReference>